<dbReference type="AlphaFoldDB" id="A0A0D4ZYP2"/>
<gene>
    <name evidence="1" type="ORF">plasmid201_209</name>
</gene>
<reference evidence="1" key="1">
    <citation type="submission" date="2014-06" db="EMBL/GenBank/DDBJ databases">
        <title>Molecular and ecological studies on carbamate pesticide degrading bacteria isolated from agricultural soils.</title>
        <authorList>
            <person name="Kim D.-U."/>
            <person name="Ka J.-O."/>
        </authorList>
    </citation>
    <scope>NUCLEOTIDE SEQUENCE</scope>
    <source>
        <strain evidence="1">NS2</strain>
        <plasmid evidence="1">201</plasmid>
    </source>
</reference>
<name>A0A0D4ZYP2_9SPHN</name>
<geneLocation type="plasmid" evidence="1">
    <name>201</name>
</geneLocation>
<keyword evidence="1" id="KW-0614">Plasmid</keyword>
<organism evidence="1">
    <name type="scientific">Sphingomonas sp. NS2</name>
    <dbReference type="NCBI Taxonomy" id="908605"/>
    <lineage>
        <taxon>Bacteria</taxon>
        <taxon>Pseudomonadati</taxon>
        <taxon>Pseudomonadota</taxon>
        <taxon>Alphaproteobacteria</taxon>
        <taxon>Sphingomonadales</taxon>
        <taxon>Sphingomonadaceae</taxon>
        <taxon>Sphingomonas</taxon>
    </lineage>
</organism>
<accession>A0A0D4ZYP2</accession>
<proteinExistence type="predicted"/>
<sequence>MDFSNDVATFSNWQDGSMTQTDVLTVRNPVTTFTAGSSTRP</sequence>
<evidence type="ECO:0000313" key="1">
    <source>
        <dbReference type="EMBL" id="AJW29397.1"/>
    </source>
</evidence>
<dbReference type="EMBL" id="KM017070">
    <property type="protein sequence ID" value="AJW29397.1"/>
    <property type="molecule type" value="Genomic_DNA"/>
</dbReference>
<protein>
    <submittedName>
        <fullName evidence="1">Uncharacterized protein</fullName>
    </submittedName>
</protein>